<feature type="domain" description="Myb-like" evidence="4">
    <location>
        <begin position="97"/>
        <end position="148"/>
    </location>
</feature>
<gene>
    <name evidence="6" type="ORF">TRFO_35752</name>
</gene>
<keyword evidence="1" id="KW-0805">Transcription regulation</keyword>
<dbReference type="Pfam" id="PF13921">
    <property type="entry name" value="Myb_DNA-bind_6"/>
    <property type="match status" value="1"/>
</dbReference>
<proteinExistence type="predicted"/>
<feature type="domain" description="HTH myb-type" evidence="5">
    <location>
        <begin position="101"/>
        <end position="152"/>
    </location>
</feature>
<dbReference type="InterPro" id="IPR001005">
    <property type="entry name" value="SANT/Myb"/>
</dbReference>
<feature type="domain" description="Myb-like" evidence="4">
    <location>
        <begin position="149"/>
        <end position="199"/>
    </location>
</feature>
<dbReference type="OrthoDB" id="2143914at2759"/>
<dbReference type="CDD" id="cd00167">
    <property type="entry name" value="SANT"/>
    <property type="match status" value="2"/>
</dbReference>
<accession>A0A1J4JI27</accession>
<dbReference type="InterPro" id="IPR009057">
    <property type="entry name" value="Homeodomain-like_sf"/>
</dbReference>
<dbReference type="Proteomes" id="UP000179807">
    <property type="component" value="Unassembled WGS sequence"/>
</dbReference>
<evidence type="ECO:0000256" key="1">
    <source>
        <dbReference type="ARBA" id="ARBA00023015"/>
    </source>
</evidence>
<evidence type="ECO:0000313" key="6">
    <source>
        <dbReference type="EMBL" id="OHS97919.1"/>
    </source>
</evidence>
<dbReference type="Gene3D" id="1.10.10.60">
    <property type="entry name" value="Homeodomain-like"/>
    <property type="match status" value="2"/>
</dbReference>
<dbReference type="PROSITE" id="PS51294">
    <property type="entry name" value="HTH_MYB"/>
    <property type="match status" value="2"/>
</dbReference>
<evidence type="ECO:0000259" key="4">
    <source>
        <dbReference type="PROSITE" id="PS50090"/>
    </source>
</evidence>
<dbReference type="VEuPathDB" id="TrichDB:TRFO_35752"/>
<dbReference type="PROSITE" id="PS50090">
    <property type="entry name" value="MYB_LIKE"/>
    <property type="match status" value="2"/>
</dbReference>
<dbReference type="EMBL" id="MLAK01001085">
    <property type="protein sequence ID" value="OHS97919.1"/>
    <property type="molecule type" value="Genomic_DNA"/>
</dbReference>
<sequence>MFNNFIDGDDFDIPDDEFDEPRNMEDVFSGNSSLPSIPISPKPLINIPTNLNNLQNPMQMNMQMQIPLQKPIIFNSMAQTPPPSHVHTNFPSHHIHRGAYKKFKWTPIEDEMLRKAVEIHGSKNWTAVASLVHGRNPKQCRERWTSQINPNLVRDEWNAQEDQTLIMMHQKHGNLWATIASFLPGRSSTAVKNRYNLLSRRGQISSLEINCDRIAGSQPYRAQVPMPILTPPNEPKIQRGAISFTDDSSFSENFFDGFDQWSDTQNPNPLNNYHDSFDGFF</sequence>
<evidence type="ECO:0000313" key="7">
    <source>
        <dbReference type="Proteomes" id="UP000179807"/>
    </source>
</evidence>
<keyword evidence="7" id="KW-1185">Reference proteome</keyword>
<dbReference type="InterPro" id="IPR050560">
    <property type="entry name" value="MYB_TF"/>
</dbReference>
<dbReference type="SMART" id="SM00717">
    <property type="entry name" value="SANT"/>
    <property type="match status" value="2"/>
</dbReference>
<dbReference type="FunFam" id="1.10.10.60:FF:000016">
    <property type="entry name" value="Transcriptional activator Myb isoform A"/>
    <property type="match status" value="1"/>
</dbReference>
<evidence type="ECO:0000256" key="3">
    <source>
        <dbReference type="ARBA" id="ARBA00023242"/>
    </source>
</evidence>
<keyword evidence="2" id="KW-0804">Transcription</keyword>
<dbReference type="PANTHER" id="PTHR45614">
    <property type="entry name" value="MYB PROTEIN-RELATED"/>
    <property type="match status" value="1"/>
</dbReference>
<dbReference type="PANTHER" id="PTHR45614:SF299">
    <property type="entry name" value="MYB-LIKE DNA-BINDING DOMAIN CONTAINING PROTEIN"/>
    <property type="match status" value="1"/>
</dbReference>
<reference evidence="6" key="1">
    <citation type="submission" date="2016-10" db="EMBL/GenBank/DDBJ databases">
        <authorList>
            <person name="Benchimol M."/>
            <person name="Almeida L.G."/>
            <person name="Vasconcelos A.T."/>
            <person name="Perreira-Neves A."/>
            <person name="Rosa I.A."/>
            <person name="Tasca T."/>
            <person name="Bogo M.R."/>
            <person name="de Souza W."/>
        </authorList>
    </citation>
    <scope>NUCLEOTIDE SEQUENCE [LARGE SCALE GENOMIC DNA]</scope>
    <source>
        <strain evidence="6">K</strain>
    </source>
</reference>
<name>A0A1J4JI27_9EUKA</name>
<dbReference type="RefSeq" id="XP_068351056.1">
    <property type="nucleotide sequence ID" value="XM_068510436.1"/>
</dbReference>
<dbReference type="GeneID" id="94845140"/>
<organism evidence="6 7">
    <name type="scientific">Tritrichomonas foetus</name>
    <dbReference type="NCBI Taxonomy" id="1144522"/>
    <lineage>
        <taxon>Eukaryota</taxon>
        <taxon>Metamonada</taxon>
        <taxon>Parabasalia</taxon>
        <taxon>Tritrichomonadida</taxon>
        <taxon>Tritrichomonadidae</taxon>
        <taxon>Tritrichomonas</taxon>
    </lineage>
</organism>
<dbReference type="AlphaFoldDB" id="A0A1J4JI27"/>
<evidence type="ECO:0000259" key="5">
    <source>
        <dbReference type="PROSITE" id="PS51294"/>
    </source>
</evidence>
<keyword evidence="3" id="KW-0539">Nucleus</keyword>
<comment type="caution">
    <text evidence="6">The sequence shown here is derived from an EMBL/GenBank/DDBJ whole genome shotgun (WGS) entry which is preliminary data.</text>
</comment>
<dbReference type="GO" id="GO:0000978">
    <property type="term" value="F:RNA polymerase II cis-regulatory region sequence-specific DNA binding"/>
    <property type="evidence" value="ECO:0007669"/>
    <property type="project" value="TreeGrafter"/>
</dbReference>
<dbReference type="GO" id="GO:0000981">
    <property type="term" value="F:DNA-binding transcription factor activity, RNA polymerase II-specific"/>
    <property type="evidence" value="ECO:0007669"/>
    <property type="project" value="TreeGrafter"/>
</dbReference>
<evidence type="ECO:0000256" key="2">
    <source>
        <dbReference type="ARBA" id="ARBA00023163"/>
    </source>
</evidence>
<protein>
    <submittedName>
        <fullName evidence="6">Myb-like DNA-binding domain containing protein</fullName>
    </submittedName>
</protein>
<feature type="domain" description="HTH myb-type" evidence="5">
    <location>
        <begin position="153"/>
        <end position="203"/>
    </location>
</feature>
<dbReference type="InterPro" id="IPR017930">
    <property type="entry name" value="Myb_dom"/>
</dbReference>
<dbReference type="GO" id="GO:0005634">
    <property type="term" value="C:nucleus"/>
    <property type="evidence" value="ECO:0007669"/>
    <property type="project" value="TreeGrafter"/>
</dbReference>
<dbReference type="SUPFAM" id="SSF46689">
    <property type="entry name" value="Homeodomain-like"/>
    <property type="match status" value="1"/>
</dbReference>